<dbReference type="Gene3D" id="3.30.420.10">
    <property type="entry name" value="Ribonuclease H-like superfamily/Ribonuclease H"/>
    <property type="match status" value="1"/>
</dbReference>
<dbReference type="InterPro" id="IPR012337">
    <property type="entry name" value="RNaseH-like_sf"/>
</dbReference>
<gene>
    <name evidence="1" type="ORF">C0J50_12528</name>
</gene>
<feature type="non-terminal residue" evidence="1">
    <location>
        <position position="149"/>
    </location>
</feature>
<dbReference type="Proteomes" id="UP001205998">
    <property type="component" value="Unassembled WGS sequence"/>
</dbReference>
<dbReference type="PANTHER" id="PTHR37984">
    <property type="entry name" value="PROTEIN CBG26694"/>
    <property type="match status" value="1"/>
</dbReference>
<name>A0AAD4ZYD7_SILAS</name>
<proteinExistence type="predicted"/>
<keyword evidence="2" id="KW-1185">Reference proteome</keyword>
<dbReference type="AlphaFoldDB" id="A0AAD4ZYD7"/>
<dbReference type="InterPro" id="IPR036397">
    <property type="entry name" value="RNaseH_sf"/>
</dbReference>
<sequence length="149" mass="17406">MIKDMLRTLTDREKERWKEHLPQMIHAYNCTRHESTGYSPHYLMYGQHPRLPVDLLFGLLDNTESVTHKGYVDKWSKRMAEAYKIANKSSLSSSAKNKSYYDQKVRGVVLKPGDRVLVRNMGERGGPGKLRSYWEKMIYVVKEQISDNP</sequence>
<organism evidence="1 2">
    <name type="scientific">Silurus asotus</name>
    <name type="common">Amur catfish</name>
    <name type="synonym">Parasilurus asotus</name>
    <dbReference type="NCBI Taxonomy" id="30991"/>
    <lineage>
        <taxon>Eukaryota</taxon>
        <taxon>Metazoa</taxon>
        <taxon>Chordata</taxon>
        <taxon>Craniata</taxon>
        <taxon>Vertebrata</taxon>
        <taxon>Euteleostomi</taxon>
        <taxon>Actinopterygii</taxon>
        <taxon>Neopterygii</taxon>
        <taxon>Teleostei</taxon>
        <taxon>Ostariophysi</taxon>
        <taxon>Siluriformes</taxon>
        <taxon>Siluridae</taxon>
        <taxon>Silurus</taxon>
    </lineage>
</organism>
<dbReference type="EMBL" id="MU598724">
    <property type="protein sequence ID" value="KAI5606421.1"/>
    <property type="molecule type" value="Genomic_DNA"/>
</dbReference>
<accession>A0AAD4ZYD7</accession>
<comment type="caution">
    <text evidence="1">The sequence shown here is derived from an EMBL/GenBank/DDBJ whole genome shotgun (WGS) entry which is preliminary data.</text>
</comment>
<evidence type="ECO:0000313" key="2">
    <source>
        <dbReference type="Proteomes" id="UP001205998"/>
    </source>
</evidence>
<evidence type="ECO:0000313" key="1">
    <source>
        <dbReference type="EMBL" id="KAI5606421.1"/>
    </source>
</evidence>
<dbReference type="InterPro" id="IPR050951">
    <property type="entry name" value="Retrovirus_Pol_polyprotein"/>
</dbReference>
<evidence type="ECO:0008006" key="3">
    <source>
        <dbReference type="Google" id="ProtNLM"/>
    </source>
</evidence>
<dbReference type="GO" id="GO:0003676">
    <property type="term" value="F:nucleic acid binding"/>
    <property type="evidence" value="ECO:0007669"/>
    <property type="project" value="InterPro"/>
</dbReference>
<reference evidence="1" key="1">
    <citation type="submission" date="2018-07" db="EMBL/GenBank/DDBJ databases">
        <title>Comparative genomics of catfishes provides insights into carnivory and benthic adaptation.</title>
        <authorList>
            <person name="Zhang Y."/>
            <person name="Wang D."/>
            <person name="Peng Z."/>
            <person name="Zheng S."/>
            <person name="Shao F."/>
            <person name="Tao W."/>
        </authorList>
    </citation>
    <scope>NUCLEOTIDE SEQUENCE</scope>
    <source>
        <strain evidence="1">Chongqing</strain>
    </source>
</reference>
<dbReference type="PANTHER" id="PTHR37984:SF15">
    <property type="entry name" value="INTEGRASE CATALYTIC DOMAIN-CONTAINING PROTEIN"/>
    <property type="match status" value="1"/>
</dbReference>
<protein>
    <recommendedName>
        <fullName evidence="3">Retrovirus-related Pol polyprotein from transposon 412</fullName>
    </recommendedName>
</protein>
<dbReference type="SUPFAM" id="SSF53098">
    <property type="entry name" value="Ribonuclease H-like"/>
    <property type="match status" value="1"/>
</dbReference>